<feature type="signal peptide" evidence="1">
    <location>
        <begin position="1"/>
        <end position="18"/>
    </location>
</feature>
<dbReference type="VEuPathDB" id="VectorBase:ISCP_018134"/>
<evidence type="ECO:0000256" key="1">
    <source>
        <dbReference type="SAM" id="SignalP"/>
    </source>
</evidence>
<dbReference type="EnsemblMetazoa" id="ISCW003451-RA">
    <property type="protein sequence ID" value="ISCW003451-PA"/>
    <property type="gene ID" value="ISCW003451"/>
</dbReference>
<dbReference type="EMBL" id="ABJB010817658">
    <property type="status" value="NOT_ANNOTATED_CDS"/>
    <property type="molecule type" value="Genomic_DNA"/>
</dbReference>
<dbReference type="PaxDb" id="6945-B7PGP1"/>
<sequence length="145" mass="16257">MKGTSFYVLFCFFGAIICDDPPRCTSDAYDNYPGFAPGCTRNCTNNYEVEPARRYNDGVFCFVITFNISLKELGLSSAGVSTVEPDSPNGELPNQWADEYHMCASNTSLNTPVKNCAFICKMKREQHLPEGYFFGIFKHPSKCEV</sequence>
<dbReference type="AlphaFoldDB" id="B7PGP1"/>
<organism>
    <name type="scientific">Ixodes scapularis</name>
    <name type="common">Black-legged tick</name>
    <name type="synonym">Deer tick</name>
    <dbReference type="NCBI Taxonomy" id="6945"/>
    <lineage>
        <taxon>Eukaryota</taxon>
        <taxon>Metazoa</taxon>
        <taxon>Ecdysozoa</taxon>
        <taxon>Arthropoda</taxon>
        <taxon>Chelicerata</taxon>
        <taxon>Arachnida</taxon>
        <taxon>Acari</taxon>
        <taxon>Parasitiformes</taxon>
        <taxon>Ixodida</taxon>
        <taxon>Ixodoidea</taxon>
        <taxon>Ixodidae</taxon>
        <taxon>Ixodinae</taxon>
        <taxon>Ixodes</taxon>
    </lineage>
</organism>
<dbReference type="VEuPathDB" id="VectorBase:ISCW003451"/>
<evidence type="ECO:0000313" key="4">
    <source>
        <dbReference type="Proteomes" id="UP000001555"/>
    </source>
</evidence>
<feature type="non-terminal residue" evidence="2">
    <location>
        <position position="145"/>
    </location>
</feature>
<keyword evidence="4" id="KW-1185">Reference proteome</keyword>
<keyword evidence="1" id="KW-0732">Signal</keyword>
<dbReference type="VEuPathDB" id="VectorBase:ISCI003451"/>
<accession>B7PGP1</accession>
<feature type="chain" id="PRO_5010959754" evidence="1">
    <location>
        <begin position="19"/>
        <end position="145"/>
    </location>
</feature>
<reference evidence="2 4" key="1">
    <citation type="submission" date="2008-03" db="EMBL/GenBank/DDBJ databases">
        <title>Annotation of Ixodes scapularis.</title>
        <authorList>
            <consortium name="Ixodes scapularis Genome Project Consortium"/>
            <person name="Caler E."/>
            <person name="Hannick L.I."/>
            <person name="Bidwell S."/>
            <person name="Joardar V."/>
            <person name="Thiagarajan M."/>
            <person name="Amedeo P."/>
            <person name="Galinsky K.J."/>
            <person name="Schobel S."/>
            <person name="Inman J."/>
            <person name="Hostetler J."/>
            <person name="Miller J."/>
            <person name="Hammond M."/>
            <person name="Megy K."/>
            <person name="Lawson D."/>
            <person name="Kodira C."/>
            <person name="Sutton G."/>
            <person name="Meyer J."/>
            <person name="Hill C.A."/>
            <person name="Birren B."/>
            <person name="Nene V."/>
            <person name="Collins F."/>
            <person name="Alarcon-Chaidez F."/>
            <person name="Wikel S."/>
            <person name="Strausberg R."/>
        </authorList>
    </citation>
    <scope>NUCLEOTIDE SEQUENCE [LARGE SCALE GENOMIC DNA]</scope>
    <source>
        <strain evidence="4">Wikel</strain>
        <strain evidence="2">Wikel colony</strain>
    </source>
</reference>
<dbReference type="EMBL" id="ABJB011069839">
    <property type="status" value="NOT_ANNOTATED_CDS"/>
    <property type="molecule type" value="Genomic_DNA"/>
</dbReference>
<dbReference type="Proteomes" id="UP000001555">
    <property type="component" value="Unassembled WGS sequence"/>
</dbReference>
<reference evidence="3" key="2">
    <citation type="submission" date="2020-05" db="UniProtKB">
        <authorList>
            <consortium name="EnsemblMetazoa"/>
        </authorList>
    </citation>
    <scope>IDENTIFICATION</scope>
    <source>
        <strain evidence="3">wikel</strain>
    </source>
</reference>
<proteinExistence type="predicted"/>
<dbReference type="HOGENOM" id="CLU_1791679_0_0_1"/>
<dbReference type="EMBL" id="DS708985">
    <property type="protein sequence ID" value="EEC05763.1"/>
    <property type="molecule type" value="Genomic_DNA"/>
</dbReference>
<name>B7PGP1_IXOSC</name>
<dbReference type="EMBL" id="ABJB010969092">
    <property type="status" value="NOT_ANNOTATED_CDS"/>
    <property type="molecule type" value="Genomic_DNA"/>
</dbReference>
<gene>
    <name evidence="2" type="ORF">IscW_ISCW003451</name>
</gene>
<evidence type="ECO:0000313" key="2">
    <source>
        <dbReference type="EMBL" id="EEC05763.1"/>
    </source>
</evidence>
<dbReference type="EMBL" id="ABJB010295553">
    <property type="status" value="NOT_ANNOTATED_CDS"/>
    <property type="molecule type" value="Genomic_DNA"/>
</dbReference>
<protein>
    <submittedName>
        <fullName evidence="2 3">Secreted salivary gland peptide, putative</fullName>
    </submittedName>
</protein>
<evidence type="ECO:0000313" key="3">
    <source>
        <dbReference type="EnsemblMetazoa" id="ISCW003451-PA"/>
    </source>
</evidence>